<sequence length="239" mass="26509">FLAFGQLAKVWGALDLPNSPTLINWQKKTKRICGLDAQGLQVYRQQHAIKAYSPRAMMKLCWKATWSLALLARGFGFPLDSQQISFAVPAPPNPSLRLRIDPKGDPKLDPKGDPKHDPRGDPKHDPIGDPKHDPRGDHRGDPGGDPALDPGVDSRVDPEDDPEDDPDRSLETGWALGSMIVDVNRYPVIVPEKEGPLTFFAAALAFFSTSFSAFLFYFINKFKQQFKTLQEGPLFSSSI</sequence>
<proteinExistence type="predicted"/>
<dbReference type="RefSeq" id="XP_013235029.1">
    <property type="nucleotide sequence ID" value="XM_013379575.1"/>
</dbReference>
<keyword evidence="2" id="KW-1133">Transmembrane helix</keyword>
<evidence type="ECO:0000313" key="4">
    <source>
        <dbReference type="Proteomes" id="UP000030747"/>
    </source>
</evidence>
<feature type="transmembrane region" description="Helical" evidence="2">
    <location>
        <begin position="197"/>
        <end position="219"/>
    </location>
</feature>
<protein>
    <submittedName>
        <fullName evidence="3">Ectonucleoside triphosphate diphosphohydrolase, putative</fullName>
    </submittedName>
</protein>
<keyword evidence="2" id="KW-0472">Membrane</keyword>
<evidence type="ECO:0000256" key="1">
    <source>
        <dbReference type="SAM" id="MobiDB-lite"/>
    </source>
</evidence>
<dbReference type="EMBL" id="HG676820">
    <property type="protein sequence ID" value="CDJ44280.1"/>
    <property type="molecule type" value="Genomic_DNA"/>
</dbReference>
<keyword evidence="4" id="KW-1185">Reference proteome</keyword>
<accession>U6L913</accession>
<dbReference type="GeneID" id="25256846"/>
<dbReference type="VEuPathDB" id="ToxoDB:ETH_00039025"/>
<dbReference type="VEuPathDB" id="ToxoDB:ETH2_1015800"/>
<dbReference type="Proteomes" id="UP000030747">
    <property type="component" value="Unassembled WGS sequence"/>
</dbReference>
<dbReference type="OrthoDB" id="348616at2759"/>
<keyword evidence="2" id="KW-0812">Transmembrane</keyword>
<feature type="non-terminal residue" evidence="3">
    <location>
        <position position="1"/>
    </location>
</feature>
<evidence type="ECO:0000313" key="3">
    <source>
        <dbReference type="EMBL" id="CDJ44280.1"/>
    </source>
</evidence>
<organism evidence="3 4">
    <name type="scientific">Eimeria tenella</name>
    <name type="common">Coccidian parasite</name>
    <dbReference type="NCBI Taxonomy" id="5802"/>
    <lineage>
        <taxon>Eukaryota</taxon>
        <taxon>Sar</taxon>
        <taxon>Alveolata</taxon>
        <taxon>Apicomplexa</taxon>
        <taxon>Conoidasida</taxon>
        <taxon>Coccidia</taxon>
        <taxon>Eucoccidiorida</taxon>
        <taxon>Eimeriorina</taxon>
        <taxon>Eimeriidae</taxon>
        <taxon>Eimeria</taxon>
    </lineage>
</organism>
<keyword evidence="3" id="KW-0378">Hydrolase</keyword>
<name>U6L913_EIMTE</name>
<dbReference type="GO" id="GO:0016787">
    <property type="term" value="F:hydrolase activity"/>
    <property type="evidence" value="ECO:0007669"/>
    <property type="project" value="UniProtKB-KW"/>
</dbReference>
<feature type="region of interest" description="Disordered" evidence="1">
    <location>
        <begin position="88"/>
        <end position="171"/>
    </location>
</feature>
<reference evidence="3" key="1">
    <citation type="submission" date="2013-10" db="EMBL/GenBank/DDBJ databases">
        <title>Genomic analysis of the causative agents of coccidiosis in chickens.</title>
        <authorList>
            <person name="Reid A.J."/>
            <person name="Blake D."/>
            <person name="Billington K."/>
            <person name="Browne H."/>
            <person name="Dunn M."/>
            <person name="Hung S."/>
            <person name="Kawahara F."/>
            <person name="Miranda-Saavedra D."/>
            <person name="Mourier T."/>
            <person name="Nagra H."/>
            <person name="Otto T.D."/>
            <person name="Rawlings N."/>
            <person name="Sanchez A."/>
            <person name="Sanders M."/>
            <person name="Subramaniam C."/>
            <person name="Tay Y."/>
            <person name="Dear P."/>
            <person name="Doerig C."/>
            <person name="Gruber A."/>
            <person name="Parkinson J."/>
            <person name="Shirley M."/>
            <person name="Wan K.L."/>
            <person name="Berriman M."/>
            <person name="Tomley F."/>
            <person name="Pain A."/>
        </authorList>
    </citation>
    <scope>NUCLEOTIDE SEQUENCE [LARGE SCALE GENOMIC DNA]</scope>
    <source>
        <strain evidence="3">Houghton</strain>
    </source>
</reference>
<dbReference type="Gene3D" id="3.30.420.150">
    <property type="entry name" value="Exopolyphosphatase. Domain 2"/>
    <property type="match status" value="1"/>
</dbReference>
<dbReference type="AlphaFoldDB" id="U6L913"/>
<feature type="compositionally biased region" description="Basic and acidic residues" evidence="1">
    <location>
        <begin position="98"/>
        <end position="142"/>
    </location>
</feature>
<evidence type="ECO:0000256" key="2">
    <source>
        <dbReference type="SAM" id="Phobius"/>
    </source>
</evidence>
<gene>
    <name evidence="3" type="ORF">ETH_00039025</name>
</gene>
<reference evidence="3" key="2">
    <citation type="submission" date="2013-10" db="EMBL/GenBank/DDBJ databases">
        <authorList>
            <person name="Aslett M."/>
        </authorList>
    </citation>
    <scope>NUCLEOTIDE SEQUENCE [LARGE SCALE GENOMIC DNA]</scope>
    <source>
        <strain evidence="3">Houghton</strain>
    </source>
</reference>